<dbReference type="InterPro" id="IPR000835">
    <property type="entry name" value="HTH_MarR-typ"/>
</dbReference>
<dbReference type="PANTHER" id="PTHR33164:SF43">
    <property type="entry name" value="HTH-TYPE TRANSCRIPTIONAL REPRESSOR YETL"/>
    <property type="match status" value="1"/>
</dbReference>
<dbReference type="Proteomes" id="UP000593890">
    <property type="component" value="Chromosome"/>
</dbReference>
<dbReference type="InterPro" id="IPR036390">
    <property type="entry name" value="WH_DNA-bd_sf"/>
</dbReference>
<keyword evidence="6" id="KW-1185">Reference proteome</keyword>
<dbReference type="Pfam" id="PF22381">
    <property type="entry name" value="Staph_reg_Sar_Rot"/>
    <property type="match status" value="1"/>
</dbReference>
<evidence type="ECO:0000313" key="5">
    <source>
        <dbReference type="EMBL" id="BCI61511.1"/>
    </source>
</evidence>
<dbReference type="InterPro" id="IPR036388">
    <property type="entry name" value="WH-like_DNA-bd_sf"/>
</dbReference>
<proteinExistence type="predicted"/>
<dbReference type="PANTHER" id="PTHR33164">
    <property type="entry name" value="TRANSCRIPTIONAL REGULATOR, MARR FAMILY"/>
    <property type="match status" value="1"/>
</dbReference>
<keyword evidence="1" id="KW-0805">Transcription regulation</keyword>
<evidence type="ECO:0000313" key="6">
    <source>
        <dbReference type="Proteomes" id="UP000593890"/>
    </source>
</evidence>
<dbReference type="GO" id="GO:0006950">
    <property type="term" value="P:response to stress"/>
    <property type="evidence" value="ECO:0007669"/>
    <property type="project" value="TreeGrafter"/>
</dbReference>
<keyword evidence="3" id="KW-0804">Transcription</keyword>
<dbReference type="EMBL" id="AP023321">
    <property type="protein sequence ID" value="BCI61511.1"/>
    <property type="molecule type" value="Genomic_DNA"/>
</dbReference>
<sequence>MVDKRKRRYIINIVNLLKGEGKMSKTDWQEMSLQVQKLHSFARMIITQQKPLTLTANEMDIVSHIYLNQQKHTPLSLSKVTGMKKESISRSLKSLYEKGLIDKEKSLRDERSYQLVLTSKGHMELGRNYQMLLRPYYYLKEQMGDDFDQMMEQIKRAGVLLQGYRDGQGEDNV</sequence>
<gene>
    <name evidence="5" type="ORF">C12CBH8_21500</name>
</gene>
<dbReference type="Gene3D" id="1.10.10.10">
    <property type="entry name" value="Winged helix-like DNA-binding domain superfamily/Winged helix DNA-binding domain"/>
    <property type="match status" value="1"/>
</dbReference>
<dbReference type="AlphaFoldDB" id="A0A7I8D3W3"/>
<accession>A0A7I8D3W3</accession>
<dbReference type="GO" id="GO:0003700">
    <property type="term" value="F:DNA-binding transcription factor activity"/>
    <property type="evidence" value="ECO:0007669"/>
    <property type="project" value="InterPro"/>
</dbReference>
<dbReference type="PROSITE" id="PS50995">
    <property type="entry name" value="HTH_MARR_2"/>
    <property type="match status" value="1"/>
</dbReference>
<evidence type="ECO:0000259" key="4">
    <source>
        <dbReference type="PROSITE" id="PS50995"/>
    </source>
</evidence>
<protein>
    <recommendedName>
        <fullName evidence="4">HTH marR-type domain-containing protein</fullName>
    </recommendedName>
</protein>
<organism evidence="5 6">
    <name type="scientific">Solibaculum mannosilyticum</name>
    <dbReference type="NCBI Taxonomy" id="2780922"/>
    <lineage>
        <taxon>Bacteria</taxon>
        <taxon>Bacillati</taxon>
        <taxon>Bacillota</taxon>
        <taxon>Clostridia</taxon>
        <taxon>Eubacteriales</taxon>
        <taxon>Oscillospiraceae</taxon>
        <taxon>Solibaculum</taxon>
    </lineage>
</organism>
<dbReference type="KEGG" id="sman:C12CBH8_21500"/>
<feature type="domain" description="HTH marR-type" evidence="4">
    <location>
        <begin position="24"/>
        <end position="166"/>
    </location>
</feature>
<evidence type="ECO:0000256" key="1">
    <source>
        <dbReference type="ARBA" id="ARBA00023015"/>
    </source>
</evidence>
<evidence type="ECO:0000256" key="2">
    <source>
        <dbReference type="ARBA" id="ARBA00023125"/>
    </source>
</evidence>
<dbReference type="SUPFAM" id="SSF46785">
    <property type="entry name" value="Winged helix' DNA-binding domain"/>
    <property type="match status" value="1"/>
</dbReference>
<reference evidence="6" key="1">
    <citation type="submission" date="2020-07" db="EMBL/GenBank/DDBJ databases">
        <title>Complete genome sequencing of Clostridia bacterium strain 12CBH8.</title>
        <authorList>
            <person name="Sakamoto M."/>
            <person name="Murakami T."/>
            <person name="Mori H."/>
        </authorList>
    </citation>
    <scope>NUCLEOTIDE SEQUENCE [LARGE SCALE GENOMIC DNA]</scope>
    <source>
        <strain evidence="6">12CBH8</strain>
    </source>
</reference>
<dbReference type="InterPro" id="IPR039422">
    <property type="entry name" value="MarR/SlyA-like"/>
</dbReference>
<name>A0A7I8D3W3_9FIRM</name>
<dbReference type="InterPro" id="IPR055166">
    <property type="entry name" value="Transc_reg_Sar_Rot_HTH"/>
</dbReference>
<evidence type="ECO:0000256" key="3">
    <source>
        <dbReference type="ARBA" id="ARBA00023163"/>
    </source>
</evidence>
<keyword evidence="2" id="KW-0238">DNA-binding</keyword>